<gene>
    <name evidence="1" type="primary">lolA_2</name>
    <name evidence="1" type="ORF">SDC9_11504</name>
</gene>
<evidence type="ECO:0000313" key="1">
    <source>
        <dbReference type="EMBL" id="MPL65839.1"/>
    </source>
</evidence>
<dbReference type="Pfam" id="PF03548">
    <property type="entry name" value="LolA"/>
    <property type="match status" value="1"/>
</dbReference>
<proteinExistence type="predicted"/>
<dbReference type="InterPro" id="IPR029046">
    <property type="entry name" value="LolA/LolB/LppX"/>
</dbReference>
<dbReference type="PANTHER" id="PTHR35869:SF1">
    <property type="entry name" value="OUTER-MEMBRANE LIPOPROTEIN CARRIER PROTEIN"/>
    <property type="match status" value="1"/>
</dbReference>
<dbReference type="CDD" id="cd16325">
    <property type="entry name" value="LolA"/>
    <property type="match status" value="1"/>
</dbReference>
<reference evidence="1" key="1">
    <citation type="submission" date="2019-08" db="EMBL/GenBank/DDBJ databases">
        <authorList>
            <person name="Kucharzyk K."/>
            <person name="Murdoch R.W."/>
            <person name="Higgins S."/>
            <person name="Loffler F."/>
        </authorList>
    </citation>
    <scope>NUCLEOTIDE SEQUENCE</scope>
</reference>
<dbReference type="EMBL" id="VSSQ01000030">
    <property type="protein sequence ID" value="MPL65839.1"/>
    <property type="molecule type" value="Genomic_DNA"/>
</dbReference>
<dbReference type="Gene3D" id="2.50.20.10">
    <property type="entry name" value="Lipoprotein localisation LolA/LolB/LppX"/>
    <property type="match status" value="1"/>
</dbReference>
<comment type="caution">
    <text evidence="1">The sequence shown here is derived from an EMBL/GenBank/DDBJ whole genome shotgun (WGS) entry which is preliminary data.</text>
</comment>
<organism evidence="1">
    <name type="scientific">bioreactor metagenome</name>
    <dbReference type="NCBI Taxonomy" id="1076179"/>
    <lineage>
        <taxon>unclassified sequences</taxon>
        <taxon>metagenomes</taxon>
        <taxon>ecological metagenomes</taxon>
    </lineage>
</organism>
<name>A0A644TGK6_9ZZZZ</name>
<dbReference type="AlphaFoldDB" id="A0A644TGK6"/>
<keyword evidence="1" id="KW-0449">Lipoprotein</keyword>
<sequence>MKRRLFLILVLLVFAMAAFAQDIATAEQFFAKVSDRYAEIYDYEAAIQISSSGQIMRGKLFFKSPSLLRIDFTQPADQVIVFDGERLVVYIPQYRAVLQQETGTAGLGAASVALASREGLSMMKRNYTIAWEKSPPQAEPLDAGSGEMVHRLLLTRKTVSEGFKTVRISVSESSLLMVRLEGWTVANEKISFDLSSMKLNQKIPATRFLYDAPASANVYNNFLFQ</sequence>
<dbReference type="PANTHER" id="PTHR35869">
    <property type="entry name" value="OUTER-MEMBRANE LIPOPROTEIN CARRIER PROTEIN"/>
    <property type="match status" value="1"/>
</dbReference>
<accession>A0A644TGK6</accession>
<dbReference type="InterPro" id="IPR004564">
    <property type="entry name" value="OM_lipoprot_carrier_LolA-like"/>
</dbReference>
<dbReference type="SUPFAM" id="SSF89392">
    <property type="entry name" value="Prokaryotic lipoproteins and lipoprotein localization factors"/>
    <property type="match status" value="1"/>
</dbReference>
<protein>
    <submittedName>
        <fullName evidence="1">Outer-membrane lipoprotein carrier protein</fullName>
    </submittedName>
</protein>